<dbReference type="OrthoDB" id="6117025at2759"/>
<accession>A0A8S3U0Q1</accession>
<dbReference type="PANTHER" id="PTHR46534:SF1">
    <property type="entry name" value="IGGFC-BINDING PROTEIN N-TERMINAL DOMAIN-CONTAINING PROTEIN"/>
    <property type="match status" value="1"/>
</dbReference>
<sequence length="282" mass="32283">MLLTDIFLMFSPNIYTAHLLFATSTNGVCNLHKLGTSSGEKITLHDKSAIKILKTSNVKQFKLHCNVSVKLFVLTQRHGSSMDSYIALPKRYIGTDYLIPSYTQSTTTGPGTYLGIVSSKPKSQVEIFGKDKRSKLYRKITMDKEKSWQDYNNDRIDISGTYVKATTPVAVFSNIVCVQHDNSCYPFSDMVIPMRDYSKVFLIPHIENTEKWTIRLYAKLTCNVKIFDNNRRQLSTYTVKSDKKFIEMHFKSNVISRVIMCINGTAVWTQNWKERILHGTCS</sequence>
<organism evidence="2 3">
    <name type="scientific">Mytilus edulis</name>
    <name type="common">Blue mussel</name>
    <dbReference type="NCBI Taxonomy" id="6550"/>
    <lineage>
        <taxon>Eukaryota</taxon>
        <taxon>Metazoa</taxon>
        <taxon>Spiralia</taxon>
        <taxon>Lophotrochozoa</taxon>
        <taxon>Mollusca</taxon>
        <taxon>Bivalvia</taxon>
        <taxon>Autobranchia</taxon>
        <taxon>Pteriomorphia</taxon>
        <taxon>Mytilida</taxon>
        <taxon>Mytiloidea</taxon>
        <taxon>Mytilidae</taxon>
        <taxon>Mytilinae</taxon>
        <taxon>Mytilus</taxon>
    </lineage>
</organism>
<dbReference type="EMBL" id="CAJPWZ010002388">
    <property type="protein sequence ID" value="CAG2237414.1"/>
    <property type="molecule type" value="Genomic_DNA"/>
</dbReference>
<proteinExistence type="predicted"/>
<comment type="caution">
    <text evidence="2">The sequence shown here is derived from an EMBL/GenBank/DDBJ whole genome shotgun (WGS) entry which is preliminary data.</text>
</comment>
<evidence type="ECO:0000313" key="2">
    <source>
        <dbReference type="EMBL" id="CAG2237414.1"/>
    </source>
</evidence>
<evidence type="ECO:0000313" key="3">
    <source>
        <dbReference type="Proteomes" id="UP000683360"/>
    </source>
</evidence>
<gene>
    <name evidence="2" type="ORF">MEDL_49880</name>
</gene>
<reference evidence="2" key="1">
    <citation type="submission" date="2021-03" db="EMBL/GenBank/DDBJ databases">
        <authorList>
            <person name="Bekaert M."/>
        </authorList>
    </citation>
    <scope>NUCLEOTIDE SEQUENCE</scope>
</reference>
<dbReference type="Proteomes" id="UP000683360">
    <property type="component" value="Unassembled WGS sequence"/>
</dbReference>
<dbReference type="InterPro" id="IPR035234">
    <property type="entry name" value="IgGFc-bd_N"/>
</dbReference>
<feature type="domain" description="IgGFc-binding protein N-terminal" evidence="1">
    <location>
        <begin position="83"/>
        <end position="252"/>
    </location>
</feature>
<protein>
    <recommendedName>
        <fullName evidence="1">IgGFc-binding protein N-terminal domain-containing protein</fullName>
    </recommendedName>
</protein>
<name>A0A8S3U0Q1_MYTED</name>
<dbReference type="PANTHER" id="PTHR46534">
    <property type="entry name" value="IGGFC_BINDING DOMAIN-CONTAINING PROTEIN"/>
    <property type="match status" value="1"/>
</dbReference>
<keyword evidence="3" id="KW-1185">Reference proteome</keyword>
<evidence type="ECO:0000259" key="1">
    <source>
        <dbReference type="Pfam" id="PF17517"/>
    </source>
</evidence>
<dbReference type="AlphaFoldDB" id="A0A8S3U0Q1"/>
<dbReference type="Pfam" id="PF17517">
    <property type="entry name" value="IgGFc_binding"/>
    <property type="match status" value="1"/>
</dbReference>